<comment type="caution">
    <text evidence="1">The sequence shown here is derived from an EMBL/GenBank/DDBJ whole genome shotgun (WGS) entry which is preliminary data.</text>
</comment>
<dbReference type="RefSeq" id="WP_307276411.1">
    <property type="nucleotide sequence ID" value="NZ_JAUSZT010000002.1"/>
</dbReference>
<dbReference type="Proteomes" id="UP001237780">
    <property type="component" value="Unassembled WGS sequence"/>
</dbReference>
<evidence type="ECO:0000313" key="2">
    <source>
        <dbReference type="Proteomes" id="UP001237780"/>
    </source>
</evidence>
<evidence type="ECO:0000313" key="1">
    <source>
        <dbReference type="EMBL" id="MDQ0995330.1"/>
    </source>
</evidence>
<reference evidence="1 2" key="1">
    <citation type="submission" date="2023-07" db="EMBL/GenBank/DDBJ databases">
        <title>Comparative genomics of wheat-associated soil bacteria to identify genetic determinants of phenazine resistance.</title>
        <authorList>
            <person name="Mouncey N."/>
        </authorList>
    </citation>
    <scope>NUCLEOTIDE SEQUENCE [LARGE SCALE GENOMIC DNA]</scope>
    <source>
        <strain evidence="1 2">W4I11</strain>
    </source>
</reference>
<name>A0ABU0S3I7_9HYPH</name>
<accession>A0ABU0S3I7</accession>
<dbReference type="EMBL" id="JAUSZT010000002">
    <property type="protein sequence ID" value="MDQ0995330.1"/>
    <property type="molecule type" value="Genomic_DNA"/>
</dbReference>
<proteinExistence type="predicted"/>
<keyword evidence="2" id="KW-1185">Reference proteome</keyword>
<gene>
    <name evidence="1" type="ORF">QFZ34_000507</name>
</gene>
<sequence>MIWFDASLERPADDGLLQSCIAAMLNFSTESVDVVHSISEIKDASVTCIVEAHSPHKYSQLITLYISEPLPRPDVPEAAAHLARTLDRALLLANDETANPYSFVRVSNTGQRSVVLVDPDELDENDRYVIQEPG</sequence>
<protein>
    <submittedName>
        <fullName evidence="1">Uncharacterized protein</fullName>
    </submittedName>
</protein>
<organism evidence="1 2">
    <name type="scientific">Phyllobacterium ifriqiyense</name>
    <dbReference type="NCBI Taxonomy" id="314238"/>
    <lineage>
        <taxon>Bacteria</taxon>
        <taxon>Pseudomonadati</taxon>
        <taxon>Pseudomonadota</taxon>
        <taxon>Alphaproteobacteria</taxon>
        <taxon>Hyphomicrobiales</taxon>
        <taxon>Phyllobacteriaceae</taxon>
        <taxon>Phyllobacterium</taxon>
    </lineage>
</organism>